<comment type="caution">
    <text evidence="1">The sequence shown here is derived from an EMBL/GenBank/DDBJ whole genome shotgun (WGS) entry which is preliminary data.</text>
</comment>
<evidence type="ECO:0000313" key="1">
    <source>
        <dbReference type="EMBL" id="KAK3272256.1"/>
    </source>
</evidence>
<dbReference type="GO" id="GO:0010521">
    <property type="term" value="F:telomerase inhibitor activity"/>
    <property type="evidence" value="ECO:0007669"/>
    <property type="project" value="TreeGrafter"/>
</dbReference>
<keyword evidence="2" id="KW-1185">Reference proteome</keyword>
<dbReference type="AlphaFoldDB" id="A0AAE0G7D6"/>
<dbReference type="Pfam" id="PF15490">
    <property type="entry name" value="Ten1_2"/>
    <property type="match status" value="1"/>
</dbReference>
<dbReference type="GO" id="GO:0003697">
    <property type="term" value="F:single-stranded DNA binding"/>
    <property type="evidence" value="ECO:0007669"/>
    <property type="project" value="InterPro"/>
</dbReference>
<name>A0AAE0G7D6_9CHLO</name>
<dbReference type="Proteomes" id="UP001190700">
    <property type="component" value="Unassembled WGS sequence"/>
</dbReference>
<dbReference type="Gene3D" id="2.40.50.140">
    <property type="entry name" value="Nucleic acid-binding proteins"/>
    <property type="match status" value="1"/>
</dbReference>
<dbReference type="GO" id="GO:0032211">
    <property type="term" value="P:negative regulation of telomere maintenance via telomerase"/>
    <property type="evidence" value="ECO:0007669"/>
    <property type="project" value="TreeGrafter"/>
</dbReference>
<dbReference type="PANTHER" id="PTHR33905">
    <property type="entry name" value="CST COMPLEX SUBUNIT TEN1"/>
    <property type="match status" value="1"/>
</dbReference>
<sequence length="139" mass="15641">MQSIIGHSEIVQIHELFERSQFFEGKSVRVTGRLKKLDALTGEATISQHSLELAIDTSYLRGVSLLQGSMFQIIGDFRLIVNELRAKEGGDLSGVRSDDLNSPRRPLIQARIARNVDGIDMQLYEQALGLRRTYLANRN</sequence>
<dbReference type="GO" id="GO:0042162">
    <property type="term" value="F:telomeric DNA binding"/>
    <property type="evidence" value="ECO:0007669"/>
    <property type="project" value="TreeGrafter"/>
</dbReference>
<dbReference type="GO" id="GO:1990879">
    <property type="term" value="C:CST complex"/>
    <property type="evidence" value="ECO:0007669"/>
    <property type="project" value="InterPro"/>
</dbReference>
<gene>
    <name evidence="1" type="ORF">CYMTET_19434</name>
</gene>
<dbReference type="InterPro" id="IPR029146">
    <property type="entry name" value="Ten1_animal_plant"/>
</dbReference>
<protein>
    <recommendedName>
        <fullName evidence="3">CST complex subunit TEN1</fullName>
    </recommendedName>
</protein>
<accession>A0AAE0G7D6</accession>
<evidence type="ECO:0008006" key="3">
    <source>
        <dbReference type="Google" id="ProtNLM"/>
    </source>
</evidence>
<reference evidence="1 2" key="1">
    <citation type="journal article" date="2015" name="Genome Biol. Evol.">
        <title>Comparative Genomics of a Bacterivorous Green Alga Reveals Evolutionary Causalities and Consequences of Phago-Mixotrophic Mode of Nutrition.</title>
        <authorList>
            <person name="Burns J.A."/>
            <person name="Paasch A."/>
            <person name="Narechania A."/>
            <person name="Kim E."/>
        </authorList>
    </citation>
    <scope>NUCLEOTIDE SEQUENCE [LARGE SCALE GENOMIC DNA]</scope>
    <source>
        <strain evidence="1 2">PLY_AMNH</strain>
    </source>
</reference>
<dbReference type="InterPro" id="IPR012340">
    <property type="entry name" value="NA-bd_OB-fold"/>
</dbReference>
<dbReference type="PANTHER" id="PTHR33905:SF1">
    <property type="entry name" value="CST COMPLEX SUBUNIT TEN1"/>
    <property type="match status" value="1"/>
</dbReference>
<evidence type="ECO:0000313" key="2">
    <source>
        <dbReference type="Proteomes" id="UP001190700"/>
    </source>
</evidence>
<dbReference type="EMBL" id="LGRX02009071">
    <property type="protein sequence ID" value="KAK3272256.1"/>
    <property type="molecule type" value="Genomic_DNA"/>
</dbReference>
<proteinExistence type="predicted"/>
<organism evidence="1 2">
    <name type="scientific">Cymbomonas tetramitiformis</name>
    <dbReference type="NCBI Taxonomy" id="36881"/>
    <lineage>
        <taxon>Eukaryota</taxon>
        <taxon>Viridiplantae</taxon>
        <taxon>Chlorophyta</taxon>
        <taxon>Pyramimonadophyceae</taxon>
        <taxon>Pyramimonadales</taxon>
        <taxon>Pyramimonadaceae</taxon>
        <taxon>Cymbomonas</taxon>
    </lineage>
</organism>